<dbReference type="SUPFAM" id="SSF54236">
    <property type="entry name" value="Ubiquitin-like"/>
    <property type="match status" value="1"/>
</dbReference>
<organism evidence="2 3">
    <name type="scientific">Petrolisthes manimaculis</name>
    <dbReference type="NCBI Taxonomy" id="1843537"/>
    <lineage>
        <taxon>Eukaryota</taxon>
        <taxon>Metazoa</taxon>
        <taxon>Ecdysozoa</taxon>
        <taxon>Arthropoda</taxon>
        <taxon>Crustacea</taxon>
        <taxon>Multicrustacea</taxon>
        <taxon>Malacostraca</taxon>
        <taxon>Eumalacostraca</taxon>
        <taxon>Eucarida</taxon>
        <taxon>Decapoda</taxon>
        <taxon>Pleocyemata</taxon>
        <taxon>Anomura</taxon>
        <taxon>Galatheoidea</taxon>
        <taxon>Porcellanidae</taxon>
        <taxon>Petrolisthes</taxon>
    </lineage>
</organism>
<accession>A0AAE1NF01</accession>
<dbReference type="Pfam" id="PF09379">
    <property type="entry name" value="FERM_N"/>
    <property type="match status" value="1"/>
</dbReference>
<dbReference type="InterPro" id="IPR051835">
    <property type="entry name" value="RAC1-GEF"/>
</dbReference>
<gene>
    <name evidence="2" type="ORF">Pmani_038129</name>
</gene>
<name>A0AAE1NF01_9EUCA</name>
<evidence type="ECO:0000313" key="2">
    <source>
        <dbReference type="EMBL" id="KAK4288870.1"/>
    </source>
</evidence>
<dbReference type="InterPro" id="IPR018979">
    <property type="entry name" value="FERM_N"/>
</dbReference>
<dbReference type="GO" id="GO:0005085">
    <property type="term" value="F:guanyl-nucleotide exchange factor activity"/>
    <property type="evidence" value="ECO:0007669"/>
    <property type="project" value="TreeGrafter"/>
</dbReference>
<dbReference type="PANTHER" id="PTHR45858">
    <property type="entry name" value="FERM DOMAIN CONTAINING PROTEIN"/>
    <property type="match status" value="1"/>
</dbReference>
<dbReference type="AlphaFoldDB" id="A0AAE1NF01"/>
<evidence type="ECO:0000313" key="3">
    <source>
        <dbReference type="Proteomes" id="UP001292094"/>
    </source>
</evidence>
<sequence>MLLCMVLPSKLPNFVHLCLLPEGGMLEGVSRRAFGCSSGTYNVRASELARHRALKTLRVQVALLDDTTQVFEIEKRAKGQALLDLVFSHLELIEKDFFGLQYLDHSSSAENSKTHLTSSQLNSTHITRLISPHLGSF</sequence>
<protein>
    <recommendedName>
        <fullName evidence="1">FERM domain-containing protein</fullName>
    </recommendedName>
</protein>
<dbReference type="Proteomes" id="UP001292094">
    <property type="component" value="Unassembled WGS sequence"/>
</dbReference>
<proteinExistence type="predicted"/>
<dbReference type="Gene3D" id="3.10.20.90">
    <property type="entry name" value="Phosphatidylinositol 3-kinase Catalytic Subunit, Chain A, domain 1"/>
    <property type="match status" value="1"/>
</dbReference>
<dbReference type="EMBL" id="JAWZYT010006093">
    <property type="protein sequence ID" value="KAK4288870.1"/>
    <property type="molecule type" value="Genomic_DNA"/>
</dbReference>
<feature type="domain" description="FERM" evidence="1">
    <location>
        <begin position="57"/>
        <end position="137"/>
    </location>
</feature>
<dbReference type="PANTHER" id="PTHR45858:SF5">
    <property type="entry name" value="MOESIN_EZRIN_RADIXIN HOMOLOG 1"/>
    <property type="match status" value="1"/>
</dbReference>
<reference evidence="2" key="1">
    <citation type="submission" date="2023-11" db="EMBL/GenBank/DDBJ databases">
        <title>Genome assemblies of two species of porcelain crab, Petrolisthes cinctipes and Petrolisthes manimaculis (Anomura: Porcellanidae).</title>
        <authorList>
            <person name="Angst P."/>
        </authorList>
    </citation>
    <scope>NUCLEOTIDE SEQUENCE</scope>
    <source>
        <strain evidence="2">PB745_02</strain>
        <tissue evidence="2">Gill</tissue>
    </source>
</reference>
<comment type="caution">
    <text evidence="2">The sequence shown here is derived from an EMBL/GenBank/DDBJ whole genome shotgun (WGS) entry which is preliminary data.</text>
</comment>
<keyword evidence="3" id="KW-1185">Reference proteome</keyword>
<dbReference type="InterPro" id="IPR029071">
    <property type="entry name" value="Ubiquitin-like_domsf"/>
</dbReference>
<dbReference type="PROSITE" id="PS50057">
    <property type="entry name" value="FERM_3"/>
    <property type="match status" value="1"/>
</dbReference>
<dbReference type="InterPro" id="IPR000299">
    <property type="entry name" value="FERM_domain"/>
</dbReference>
<evidence type="ECO:0000259" key="1">
    <source>
        <dbReference type="PROSITE" id="PS50057"/>
    </source>
</evidence>